<feature type="region of interest" description="Disordered" evidence="1">
    <location>
        <begin position="131"/>
        <end position="171"/>
    </location>
</feature>
<accession>A0A4V6A9Q0</accession>
<sequence length="191" mass="21059">MNLPTQQNFKSAKLFRDEGIQMCTPYDDLKWGQGMNAKVEGEEQGMRCDPNACWQRNFAAPGLGGRIKVHESQVRLLVVPNMKPYLQLLENQKNGMKRHEAWQVYGALLFVMCPCQSICGVEMRFRSSITDGPANVVPTKSSPLHMLREPIAPAPSGDSKRGPSTPSPAPAAEIENAKVIVGISTRFGTMT</sequence>
<reference evidence="2" key="1">
    <citation type="submission" date="2018-10" db="EMBL/GenBank/DDBJ databases">
        <title>Population genomic analysis revealed the cold adaptation of white poplar.</title>
        <authorList>
            <person name="Liu Y.-J."/>
        </authorList>
    </citation>
    <scope>NUCLEOTIDE SEQUENCE [LARGE SCALE GENOMIC DNA]</scope>
    <source>
        <strain evidence="2">PAL-ZL1</strain>
    </source>
</reference>
<protein>
    <submittedName>
        <fullName evidence="2">Uncharacterized protein</fullName>
    </submittedName>
</protein>
<organism evidence="2">
    <name type="scientific">Populus alba</name>
    <name type="common">White poplar</name>
    <dbReference type="NCBI Taxonomy" id="43335"/>
    <lineage>
        <taxon>Eukaryota</taxon>
        <taxon>Viridiplantae</taxon>
        <taxon>Streptophyta</taxon>
        <taxon>Embryophyta</taxon>
        <taxon>Tracheophyta</taxon>
        <taxon>Spermatophyta</taxon>
        <taxon>Magnoliopsida</taxon>
        <taxon>eudicotyledons</taxon>
        <taxon>Gunneridae</taxon>
        <taxon>Pentapetalae</taxon>
        <taxon>rosids</taxon>
        <taxon>fabids</taxon>
        <taxon>Malpighiales</taxon>
        <taxon>Salicaceae</taxon>
        <taxon>Saliceae</taxon>
        <taxon>Populus</taxon>
    </lineage>
</organism>
<name>A0A4V6A9Q0_POPAL</name>
<dbReference type="STRING" id="43335.A0A4V6A9Q0"/>
<evidence type="ECO:0000313" key="2">
    <source>
        <dbReference type="EMBL" id="TKS06286.1"/>
    </source>
</evidence>
<proteinExistence type="predicted"/>
<evidence type="ECO:0000256" key="1">
    <source>
        <dbReference type="SAM" id="MobiDB-lite"/>
    </source>
</evidence>
<dbReference type="AlphaFoldDB" id="A0A4V6A9Q0"/>
<dbReference type="EMBL" id="RCHU01000354">
    <property type="protein sequence ID" value="TKS06286.1"/>
    <property type="molecule type" value="Genomic_DNA"/>
</dbReference>
<comment type="caution">
    <text evidence="2">The sequence shown here is derived from an EMBL/GenBank/DDBJ whole genome shotgun (WGS) entry which is preliminary data.</text>
</comment>
<gene>
    <name evidence="2" type="ORF">D5086_0000124600</name>
</gene>